<sequence length="40" mass="4320">MPGSLDYMSNHLQDAPYLLSSISATSKVLLVSSSFVSLFL</sequence>
<evidence type="ECO:0000313" key="1">
    <source>
        <dbReference type="EMBL" id="JAD17065.1"/>
    </source>
</evidence>
<name>A0A0A9U930_ARUDO</name>
<protein>
    <submittedName>
        <fullName evidence="1">Uncharacterized protein</fullName>
    </submittedName>
</protein>
<dbReference type="AlphaFoldDB" id="A0A0A9U930"/>
<reference evidence="1" key="1">
    <citation type="submission" date="2014-09" db="EMBL/GenBank/DDBJ databases">
        <authorList>
            <person name="Magalhaes I.L.F."/>
            <person name="Oliveira U."/>
            <person name="Santos F.R."/>
            <person name="Vidigal T.H.D.A."/>
            <person name="Brescovit A.D."/>
            <person name="Santos A.J."/>
        </authorList>
    </citation>
    <scope>NUCLEOTIDE SEQUENCE</scope>
    <source>
        <tissue evidence="1">Shoot tissue taken approximately 20 cm above the soil surface</tissue>
    </source>
</reference>
<proteinExistence type="predicted"/>
<dbReference type="EMBL" id="GBRH01280830">
    <property type="protein sequence ID" value="JAD17065.1"/>
    <property type="molecule type" value="Transcribed_RNA"/>
</dbReference>
<reference evidence="1" key="2">
    <citation type="journal article" date="2015" name="Data Brief">
        <title>Shoot transcriptome of the giant reed, Arundo donax.</title>
        <authorList>
            <person name="Barrero R.A."/>
            <person name="Guerrero F.D."/>
            <person name="Moolhuijzen P."/>
            <person name="Goolsby J.A."/>
            <person name="Tidwell J."/>
            <person name="Bellgard S.E."/>
            <person name="Bellgard M.I."/>
        </authorList>
    </citation>
    <scope>NUCLEOTIDE SEQUENCE</scope>
    <source>
        <tissue evidence="1">Shoot tissue taken approximately 20 cm above the soil surface</tissue>
    </source>
</reference>
<accession>A0A0A9U930</accession>
<organism evidence="1">
    <name type="scientific">Arundo donax</name>
    <name type="common">Giant reed</name>
    <name type="synonym">Donax arundinaceus</name>
    <dbReference type="NCBI Taxonomy" id="35708"/>
    <lineage>
        <taxon>Eukaryota</taxon>
        <taxon>Viridiplantae</taxon>
        <taxon>Streptophyta</taxon>
        <taxon>Embryophyta</taxon>
        <taxon>Tracheophyta</taxon>
        <taxon>Spermatophyta</taxon>
        <taxon>Magnoliopsida</taxon>
        <taxon>Liliopsida</taxon>
        <taxon>Poales</taxon>
        <taxon>Poaceae</taxon>
        <taxon>PACMAD clade</taxon>
        <taxon>Arundinoideae</taxon>
        <taxon>Arundineae</taxon>
        <taxon>Arundo</taxon>
    </lineage>
</organism>